<evidence type="ECO:0000256" key="6">
    <source>
        <dbReference type="PROSITE-ProRule" id="PRU10137"/>
    </source>
</evidence>
<proteinExistence type="predicted"/>
<dbReference type="EMBL" id="BK016249">
    <property type="protein sequence ID" value="DAG05045.1"/>
    <property type="molecule type" value="Genomic_DNA"/>
</dbReference>
<dbReference type="InterPro" id="IPR038109">
    <property type="entry name" value="DNA_bind_recomb_sf"/>
</dbReference>
<dbReference type="GO" id="GO:0015074">
    <property type="term" value="P:DNA integration"/>
    <property type="evidence" value="ECO:0007669"/>
    <property type="project" value="UniProtKB-KW"/>
</dbReference>
<dbReference type="Pfam" id="PF07508">
    <property type="entry name" value="Recombinase"/>
    <property type="match status" value="1"/>
</dbReference>
<dbReference type="InterPro" id="IPR036162">
    <property type="entry name" value="Resolvase-like_N_sf"/>
</dbReference>
<dbReference type="InterPro" id="IPR006118">
    <property type="entry name" value="Recombinase_CS"/>
</dbReference>
<dbReference type="Pfam" id="PF13408">
    <property type="entry name" value="Zn_ribbon_recom"/>
    <property type="match status" value="1"/>
</dbReference>
<dbReference type="PROSITE" id="PS00397">
    <property type="entry name" value="RECOMBINASES_1"/>
    <property type="match status" value="1"/>
</dbReference>
<accession>A0A8S5VE95</accession>
<organism evidence="10">
    <name type="scientific">Siphoviridae sp. ctuy39</name>
    <dbReference type="NCBI Taxonomy" id="2825719"/>
    <lineage>
        <taxon>Viruses</taxon>
        <taxon>Duplodnaviria</taxon>
        <taxon>Heunggongvirae</taxon>
        <taxon>Uroviricota</taxon>
        <taxon>Caudoviricetes</taxon>
    </lineage>
</organism>
<dbReference type="SMART" id="SM00857">
    <property type="entry name" value="Resolvase"/>
    <property type="match status" value="1"/>
</dbReference>
<dbReference type="GO" id="GO:0003677">
    <property type="term" value="F:DNA binding"/>
    <property type="evidence" value="ECO:0007669"/>
    <property type="project" value="UniProtKB-KW"/>
</dbReference>
<dbReference type="PANTHER" id="PTHR30461">
    <property type="entry name" value="DNA-INVERTASE FROM LAMBDOID PROPHAGE"/>
    <property type="match status" value="1"/>
</dbReference>
<reference evidence="10" key="1">
    <citation type="journal article" date="2021" name="Proc. Natl. Acad. Sci. U.S.A.">
        <title>A Catalog of Tens of Thousands of Viruses from Human Metagenomes Reveals Hidden Associations with Chronic Diseases.</title>
        <authorList>
            <person name="Tisza M.J."/>
            <person name="Buck C.B."/>
        </authorList>
    </citation>
    <scope>NUCLEOTIDE SEQUENCE</scope>
    <source>
        <strain evidence="10">Ctuy39</strain>
    </source>
</reference>
<dbReference type="PROSITE" id="PS51736">
    <property type="entry name" value="RECOMBINASES_3"/>
    <property type="match status" value="1"/>
</dbReference>
<evidence type="ECO:0000313" key="10">
    <source>
        <dbReference type="EMBL" id="DAG05045.1"/>
    </source>
</evidence>
<feature type="coiled-coil region" evidence="7">
    <location>
        <begin position="286"/>
        <end position="313"/>
    </location>
</feature>
<dbReference type="SUPFAM" id="SSF53041">
    <property type="entry name" value="Resolvase-like"/>
    <property type="match status" value="1"/>
</dbReference>
<sequence length="515" mass="59989">MQLLMNKYIVSSSETACNRNIFSMAVIFLQISHTFYKGDDIMEQLKYAYGYVRVSTGKQDELSPESQERLLKDYARSNNIVLLDTFFEHGISGRRADKRPEFQRMIGMAKSKEHPVDLILVWKFSRFARNQEESIVYKSLLKKQNNVDVVSISEPLIDGPFGSLIERIIEWMDEYYSIRLSGEVLRGMTEKAMREGYQIAPPLGYDAVGNGKPFAINEDKYKIVSLIFDEYDNQNSDFTKIARKLNALHYLTQRGKPFEARSIKRILQNPFYYGLVTWRDISFIGSHEVRLTKEQFEQRMDKMQRNFKPARRRDVSACKHWLSGLIKCGYCGATLAWNGGNPHSPGFQCWQYSKGIHKESCSLSVSKATAAVYEYFEQILSGMDFKYKYHAPETPQKIDRRTQLLEELEKLSTREARIRLAYENEVDTLEEYKENKKRLNLARIDLHNELDNLETSSEANELSREDVLSKVRTVYDIIKDDSVDYETKGVFMRSLIEDIVYDKKNGQMIFTLYIS</sequence>
<dbReference type="InterPro" id="IPR011109">
    <property type="entry name" value="DNA_bind_recombinase_dom"/>
</dbReference>
<evidence type="ECO:0000259" key="9">
    <source>
        <dbReference type="PROSITE" id="PS51737"/>
    </source>
</evidence>
<dbReference type="InterPro" id="IPR025827">
    <property type="entry name" value="Zn_ribbon_recom_dom"/>
</dbReference>
<dbReference type="Pfam" id="PF00239">
    <property type="entry name" value="Resolvase"/>
    <property type="match status" value="1"/>
</dbReference>
<feature type="coiled-coil region" evidence="7">
    <location>
        <begin position="422"/>
        <end position="456"/>
    </location>
</feature>
<feature type="active site" description="O-(5'-phospho-DNA)-serine intermediate" evidence="5 6">
    <location>
        <position position="55"/>
    </location>
</feature>
<evidence type="ECO:0000256" key="4">
    <source>
        <dbReference type="ARBA" id="ARBA00023172"/>
    </source>
</evidence>
<dbReference type="Gene3D" id="3.40.50.1390">
    <property type="entry name" value="Resolvase, N-terminal catalytic domain"/>
    <property type="match status" value="1"/>
</dbReference>
<dbReference type="PANTHER" id="PTHR30461:SF23">
    <property type="entry name" value="DNA RECOMBINASE-RELATED"/>
    <property type="match status" value="1"/>
</dbReference>
<dbReference type="InterPro" id="IPR006119">
    <property type="entry name" value="Resolv_N"/>
</dbReference>
<feature type="domain" description="Resolvase/invertase-type recombinase catalytic" evidence="8">
    <location>
        <begin position="47"/>
        <end position="196"/>
    </location>
</feature>
<keyword evidence="1" id="KW-0229">DNA integration</keyword>
<protein>
    <submittedName>
        <fullName evidence="10">Integrase</fullName>
    </submittedName>
</protein>
<keyword evidence="7" id="KW-0175">Coiled coil</keyword>
<dbReference type="GO" id="GO:0000150">
    <property type="term" value="F:DNA strand exchange activity"/>
    <property type="evidence" value="ECO:0007669"/>
    <property type="project" value="UniProtKB-KW"/>
</dbReference>
<dbReference type="CDD" id="cd00338">
    <property type="entry name" value="Ser_Recombinase"/>
    <property type="match status" value="1"/>
</dbReference>
<evidence type="ECO:0000256" key="3">
    <source>
        <dbReference type="ARBA" id="ARBA00023125"/>
    </source>
</evidence>
<evidence type="ECO:0000256" key="1">
    <source>
        <dbReference type="ARBA" id="ARBA00022908"/>
    </source>
</evidence>
<keyword evidence="4" id="KW-0233">DNA recombination</keyword>
<evidence type="ECO:0000256" key="7">
    <source>
        <dbReference type="SAM" id="Coils"/>
    </source>
</evidence>
<evidence type="ECO:0000256" key="5">
    <source>
        <dbReference type="PIRSR" id="PIRSR606118-50"/>
    </source>
</evidence>
<dbReference type="InterPro" id="IPR050639">
    <property type="entry name" value="SSR_resolvase"/>
</dbReference>
<dbReference type="PROSITE" id="PS51737">
    <property type="entry name" value="RECOMBINASE_DNA_BIND"/>
    <property type="match status" value="1"/>
</dbReference>
<evidence type="ECO:0000256" key="2">
    <source>
        <dbReference type="ARBA" id="ARBA00023100"/>
    </source>
</evidence>
<feature type="domain" description="Recombinase" evidence="9">
    <location>
        <begin position="202"/>
        <end position="309"/>
    </location>
</feature>
<keyword evidence="2" id="KW-0230">DNA invertase</keyword>
<dbReference type="Gene3D" id="3.90.1750.20">
    <property type="entry name" value="Putative Large Serine Recombinase, Chain B, Domain 2"/>
    <property type="match status" value="1"/>
</dbReference>
<name>A0A8S5VE95_9CAUD</name>
<keyword evidence="3" id="KW-0238">DNA-binding</keyword>
<evidence type="ECO:0000259" key="8">
    <source>
        <dbReference type="PROSITE" id="PS51736"/>
    </source>
</evidence>